<protein>
    <submittedName>
        <fullName evidence="1">Uncharacterized protein</fullName>
    </submittedName>
</protein>
<evidence type="ECO:0000313" key="2">
    <source>
        <dbReference type="Proteomes" id="UP000287651"/>
    </source>
</evidence>
<evidence type="ECO:0000313" key="1">
    <source>
        <dbReference type="EMBL" id="RRT43898.1"/>
    </source>
</evidence>
<gene>
    <name evidence="1" type="ORF">B296_00047327</name>
</gene>
<proteinExistence type="predicted"/>
<organism evidence="1 2">
    <name type="scientific">Ensete ventricosum</name>
    <name type="common">Abyssinian banana</name>
    <name type="synonym">Musa ensete</name>
    <dbReference type="NCBI Taxonomy" id="4639"/>
    <lineage>
        <taxon>Eukaryota</taxon>
        <taxon>Viridiplantae</taxon>
        <taxon>Streptophyta</taxon>
        <taxon>Embryophyta</taxon>
        <taxon>Tracheophyta</taxon>
        <taxon>Spermatophyta</taxon>
        <taxon>Magnoliopsida</taxon>
        <taxon>Liliopsida</taxon>
        <taxon>Zingiberales</taxon>
        <taxon>Musaceae</taxon>
        <taxon>Ensete</taxon>
    </lineage>
</organism>
<dbReference type="AlphaFoldDB" id="A0A426XWG7"/>
<comment type="caution">
    <text evidence="1">The sequence shown here is derived from an EMBL/GenBank/DDBJ whole genome shotgun (WGS) entry which is preliminary data.</text>
</comment>
<reference evidence="1 2" key="1">
    <citation type="journal article" date="2014" name="Agronomy (Basel)">
        <title>A Draft Genome Sequence for Ensete ventricosum, the Drought-Tolerant Tree Against Hunger.</title>
        <authorList>
            <person name="Harrison J."/>
            <person name="Moore K.A."/>
            <person name="Paszkiewicz K."/>
            <person name="Jones T."/>
            <person name="Grant M."/>
            <person name="Ambacheew D."/>
            <person name="Muzemil S."/>
            <person name="Studholme D.J."/>
        </authorList>
    </citation>
    <scope>NUCLEOTIDE SEQUENCE [LARGE SCALE GENOMIC DNA]</scope>
</reference>
<accession>A0A426XWG7</accession>
<dbReference type="EMBL" id="AMZH03016836">
    <property type="protein sequence ID" value="RRT43898.1"/>
    <property type="molecule type" value="Genomic_DNA"/>
</dbReference>
<sequence length="73" mass="7760">MHIEASVAALLGDATVVSAFGSLFGAAKRVAAAWCWRHNVQNGPWMQRQQASSRTAFATVGAGHGYSKSRRNG</sequence>
<dbReference type="Proteomes" id="UP000287651">
    <property type="component" value="Unassembled WGS sequence"/>
</dbReference>
<name>A0A426XWG7_ENSVE</name>